<dbReference type="EMBL" id="VSRR010008730">
    <property type="protein sequence ID" value="MPC49210.1"/>
    <property type="molecule type" value="Genomic_DNA"/>
</dbReference>
<dbReference type="GO" id="GO:0000978">
    <property type="term" value="F:RNA polymerase II cis-regulatory region sequence-specific DNA binding"/>
    <property type="evidence" value="ECO:0007669"/>
    <property type="project" value="TreeGrafter"/>
</dbReference>
<organism evidence="11 12">
    <name type="scientific">Portunus trituberculatus</name>
    <name type="common">Swimming crab</name>
    <name type="synonym">Neptunus trituberculatus</name>
    <dbReference type="NCBI Taxonomy" id="210409"/>
    <lineage>
        <taxon>Eukaryota</taxon>
        <taxon>Metazoa</taxon>
        <taxon>Ecdysozoa</taxon>
        <taxon>Arthropoda</taxon>
        <taxon>Crustacea</taxon>
        <taxon>Multicrustacea</taxon>
        <taxon>Malacostraca</taxon>
        <taxon>Eumalacostraca</taxon>
        <taxon>Eucarida</taxon>
        <taxon>Decapoda</taxon>
        <taxon>Pleocyemata</taxon>
        <taxon>Brachyura</taxon>
        <taxon>Eubrachyura</taxon>
        <taxon>Portunoidea</taxon>
        <taxon>Portunidae</taxon>
        <taxon>Portuninae</taxon>
        <taxon>Portunus</taxon>
    </lineage>
</organism>
<keyword evidence="6" id="KW-0805">Transcription regulation</keyword>
<dbReference type="PROSITE" id="PS50157">
    <property type="entry name" value="ZINC_FINGER_C2H2_2"/>
    <property type="match status" value="3"/>
</dbReference>
<keyword evidence="4 9" id="KW-0863">Zinc-finger</keyword>
<dbReference type="Gene3D" id="3.30.160.60">
    <property type="entry name" value="Classic Zinc Finger"/>
    <property type="match status" value="4"/>
</dbReference>
<feature type="domain" description="C2H2-type" evidence="10">
    <location>
        <begin position="108"/>
        <end position="136"/>
    </location>
</feature>
<dbReference type="AlphaFoldDB" id="A0A5B7FNC2"/>
<comment type="caution">
    <text evidence="11">The sequence shown here is derived from an EMBL/GenBank/DDBJ whole genome shotgun (WGS) entry which is preliminary data.</text>
</comment>
<evidence type="ECO:0000256" key="6">
    <source>
        <dbReference type="ARBA" id="ARBA00023015"/>
    </source>
</evidence>
<dbReference type="Proteomes" id="UP000324222">
    <property type="component" value="Unassembled WGS sequence"/>
</dbReference>
<feature type="domain" description="C2H2-type" evidence="10">
    <location>
        <begin position="14"/>
        <end position="41"/>
    </location>
</feature>
<evidence type="ECO:0000313" key="11">
    <source>
        <dbReference type="EMBL" id="MPC49210.1"/>
    </source>
</evidence>
<dbReference type="PANTHER" id="PTHR24399:SF70">
    <property type="entry name" value="C2H2-TYPE DOMAIN-CONTAINING PROTEIN"/>
    <property type="match status" value="1"/>
</dbReference>
<dbReference type="FunFam" id="3.30.160.60:FF:000446">
    <property type="entry name" value="Zinc finger protein"/>
    <property type="match status" value="2"/>
</dbReference>
<gene>
    <name evidence="11" type="primary">Znf148</name>
    <name evidence="11" type="ORF">E2C01_043006</name>
</gene>
<sequence length="153" mass="17067">MPAPTSPSVAVECFTCGKSFYGFNRKFLLKRHMITHTGEKPFQCPHCPHRANLKQNLEAGGGGTHQHVGAVLESGTCPLCGKHFPRIASSWRQKLERHLLTHTGEKPYRCPYCLHRSGRKDSIKRHSRIMHPDKPPLSASDIVLACNQSSLST</sequence>
<evidence type="ECO:0000256" key="3">
    <source>
        <dbReference type="ARBA" id="ARBA00022737"/>
    </source>
</evidence>
<dbReference type="GO" id="GO:0005654">
    <property type="term" value="C:nucleoplasm"/>
    <property type="evidence" value="ECO:0007669"/>
    <property type="project" value="TreeGrafter"/>
</dbReference>
<proteinExistence type="predicted"/>
<dbReference type="OrthoDB" id="6077919at2759"/>
<keyword evidence="5" id="KW-0862">Zinc</keyword>
<evidence type="ECO:0000256" key="7">
    <source>
        <dbReference type="ARBA" id="ARBA00023163"/>
    </source>
</evidence>
<reference evidence="11 12" key="1">
    <citation type="submission" date="2019-05" db="EMBL/GenBank/DDBJ databases">
        <title>Another draft genome of Portunus trituberculatus and its Hox gene families provides insights of decapod evolution.</title>
        <authorList>
            <person name="Jeong J.-H."/>
            <person name="Song I."/>
            <person name="Kim S."/>
            <person name="Choi T."/>
            <person name="Kim D."/>
            <person name="Ryu S."/>
            <person name="Kim W."/>
        </authorList>
    </citation>
    <scope>NUCLEOTIDE SEQUENCE [LARGE SCALE GENOMIC DNA]</scope>
    <source>
        <tissue evidence="11">Muscle</tissue>
    </source>
</reference>
<dbReference type="InterPro" id="IPR013087">
    <property type="entry name" value="Znf_C2H2_type"/>
</dbReference>
<dbReference type="GO" id="GO:0008270">
    <property type="term" value="F:zinc ion binding"/>
    <property type="evidence" value="ECO:0007669"/>
    <property type="project" value="UniProtKB-KW"/>
</dbReference>
<evidence type="ECO:0000313" key="12">
    <source>
        <dbReference type="Proteomes" id="UP000324222"/>
    </source>
</evidence>
<dbReference type="SUPFAM" id="SSF57667">
    <property type="entry name" value="beta-beta-alpha zinc fingers"/>
    <property type="match status" value="2"/>
</dbReference>
<evidence type="ECO:0000256" key="8">
    <source>
        <dbReference type="ARBA" id="ARBA00023242"/>
    </source>
</evidence>
<evidence type="ECO:0000256" key="1">
    <source>
        <dbReference type="ARBA" id="ARBA00004123"/>
    </source>
</evidence>
<evidence type="ECO:0000259" key="10">
    <source>
        <dbReference type="PROSITE" id="PS50157"/>
    </source>
</evidence>
<evidence type="ECO:0000256" key="4">
    <source>
        <dbReference type="ARBA" id="ARBA00022771"/>
    </source>
</evidence>
<comment type="subcellular location">
    <subcellularLocation>
        <location evidence="1">Nucleus</location>
    </subcellularLocation>
</comment>
<keyword evidence="2" id="KW-0479">Metal-binding</keyword>
<feature type="domain" description="C2H2-type" evidence="10">
    <location>
        <begin position="75"/>
        <end position="107"/>
    </location>
</feature>
<evidence type="ECO:0000256" key="2">
    <source>
        <dbReference type="ARBA" id="ARBA00022723"/>
    </source>
</evidence>
<dbReference type="PANTHER" id="PTHR24399">
    <property type="entry name" value="ZINC FINGER AND BTB DOMAIN-CONTAINING"/>
    <property type="match status" value="1"/>
</dbReference>
<keyword evidence="3" id="KW-0677">Repeat</keyword>
<evidence type="ECO:0000256" key="5">
    <source>
        <dbReference type="ARBA" id="ARBA00022833"/>
    </source>
</evidence>
<evidence type="ECO:0000256" key="9">
    <source>
        <dbReference type="PROSITE-ProRule" id="PRU00042"/>
    </source>
</evidence>
<protein>
    <submittedName>
        <fullName evidence="11">Zinc finger protein 148</fullName>
    </submittedName>
</protein>
<keyword evidence="7" id="KW-0804">Transcription</keyword>
<name>A0A5B7FNC2_PORTR</name>
<keyword evidence="12" id="KW-1185">Reference proteome</keyword>
<keyword evidence="8" id="KW-0539">Nucleus</keyword>
<dbReference type="InterPro" id="IPR036236">
    <property type="entry name" value="Znf_C2H2_sf"/>
</dbReference>
<dbReference type="GO" id="GO:0001227">
    <property type="term" value="F:DNA-binding transcription repressor activity, RNA polymerase II-specific"/>
    <property type="evidence" value="ECO:0007669"/>
    <property type="project" value="TreeGrafter"/>
</dbReference>
<dbReference type="SMART" id="SM00355">
    <property type="entry name" value="ZnF_C2H2"/>
    <property type="match status" value="3"/>
</dbReference>
<accession>A0A5B7FNC2</accession>